<feature type="compositionally biased region" description="Low complexity" evidence="2">
    <location>
        <begin position="244"/>
        <end position="280"/>
    </location>
</feature>
<feature type="compositionally biased region" description="Low complexity" evidence="2">
    <location>
        <begin position="25"/>
        <end position="37"/>
    </location>
</feature>
<evidence type="ECO:0000313" key="4">
    <source>
        <dbReference type="Proteomes" id="UP000054886"/>
    </source>
</evidence>
<dbReference type="Proteomes" id="UP000054886">
    <property type="component" value="Unassembled WGS sequence"/>
</dbReference>
<feature type="compositionally biased region" description="Low complexity" evidence="2">
    <location>
        <begin position="111"/>
        <end position="129"/>
    </location>
</feature>
<feature type="compositionally biased region" description="Basic and acidic residues" evidence="2">
    <location>
        <begin position="64"/>
        <end position="86"/>
    </location>
</feature>
<evidence type="ECO:0000313" key="3">
    <source>
        <dbReference type="EMBL" id="KTB06184.1"/>
    </source>
</evidence>
<feature type="compositionally biased region" description="Polar residues" evidence="2">
    <location>
        <begin position="915"/>
        <end position="930"/>
    </location>
</feature>
<organism evidence="3 4">
    <name type="scientific">Candida glabrata</name>
    <name type="common">Yeast</name>
    <name type="synonym">Torulopsis glabrata</name>
    <dbReference type="NCBI Taxonomy" id="5478"/>
    <lineage>
        <taxon>Eukaryota</taxon>
        <taxon>Fungi</taxon>
        <taxon>Dikarya</taxon>
        <taxon>Ascomycota</taxon>
        <taxon>Saccharomycotina</taxon>
        <taxon>Saccharomycetes</taxon>
        <taxon>Saccharomycetales</taxon>
        <taxon>Saccharomycetaceae</taxon>
        <taxon>Nakaseomyces</taxon>
    </lineage>
</organism>
<feature type="compositionally biased region" description="Low complexity" evidence="2">
    <location>
        <begin position="584"/>
        <end position="600"/>
    </location>
</feature>
<keyword evidence="1" id="KW-0175">Coiled coil</keyword>
<feature type="compositionally biased region" description="Polar residues" evidence="2">
    <location>
        <begin position="547"/>
        <end position="568"/>
    </location>
</feature>
<gene>
    <name evidence="3" type="ORF">AO440_001838</name>
</gene>
<feature type="compositionally biased region" description="Polar residues" evidence="2">
    <location>
        <begin position="601"/>
        <end position="633"/>
    </location>
</feature>
<accession>A0A0W0C9P4</accession>
<dbReference type="AlphaFoldDB" id="A0A0W0C9P4"/>
<evidence type="ECO:0000256" key="1">
    <source>
        <dbReference type="SAM" id="Coils"/>
    </source>
</evidence>
<evidence type="ECO:0000256" key="2">
    <source>
        <dbReference type="SAM" id="MobiDB-lite"/>
    </source>
</evidence>
<feature type="region of interest" description="Disordered" evidence="2">
    <location>
        <begin position="721"/>
        <end position="740"/>
    </location>
</feature>
<feature type="compositionally biased region" description="Polar residues" evidence="2">
    <location>
        <begin position="721"/>
        <end position="730"/>
    </location>
</feature>
<feature type="region of interest" description="Disordered" evidence="2">
    <location>
        <begin position="823"/>
        <end position="930"/>
    </location>
</feature>
<feature type="region of interest" description="Disordered" evidence="2">
    <location>
        <begin position="1"/>
        <end position="314"/>
    </location>
</feature>
<protein>
    <submittedName>
        <fullName evidence="3">Negative RAS protein regulator protein</fullName>
    </submittedName>
</protein>
<feature type="compositionally biased region" description="Basic and acidic residues" evidence="2">
    <location>
        <begin position="12"/>
        <end position="24"/>
    </location>
</feature>
<feature type="compositionally biased region" description="Polar residues" evidence="2">
    <location>
        <begin position="838"/>
        <end position="857"/>
    </location>
</feature>
<dbReference type="EMBL" id="LLZZ01000110">
    <property type="protein sequence ID" value="KTB06184.1"/>
    <property type="molecule type" value="Genomic_DNA"/>
</dbReference>
<feature type="compositionally biased region" description="Polar residues" evidence="2">
    <location>
        <begin position="864"/>
        <end position="893"/>
    </location>
</feature>
<feature type="compositionally biased region" description="Low complexity" evidence="2">
    <location>
        <begin position="641"/>
        <end position="664"/>
    </location>
</feature>
<feature type="compositionally biased region" description="Polar residues" evidence="2">
    <location>
        <begin position="169"/>
        <end position="195"/>
    </location>
</feature>
<dbReference type="VEuPathDB" id="FungiDB:B1J91_G08602g"/>
<feature type="region of interest" description="Disordered" evidence="2">
    <location>
        <begin position="537"/>
        <end position="664"/>
    </location>
</feature>
<comment type="caution">
    <text evidence="3">The sequence shown here is derived from an EMBL/GenBank/DDBJ whole genome shotgun (WGS) entry which is preliminary data.</text>
</comment>
<dbReference type="VEuPathDB" id="FungiDB:GVI51_G08437"/>
<feature type="coiled-coil region" evidence="1">
    <location>
        <begin position="744"/>
        <end position="778"/>
    </location>
</feature>
<dbReference type="VEuPathDB" id="FungiDB:CAGL0G08602g"/>
<feature type="compositionally biased region" description="Polar residues" evidence="2">
    <location>
        <begin position="130"/>
        <end position="161"/>
    </location>
</feature>
<feature type="compositionally biased region" description="Basic and acidic residues" evidence="2">
    <location>
        <begin position="97"/>
        <end position="110"/>
    </location>
</feature>
<sequence length="930" mass="102534">MDLLNSKFGISVDDKKSSDGESKNNNETSSNSSANTAQLDEPIDIGVEVGGLDVNIDSSSSDTTSKKIKDLIENDADRSSGRRTKDITNQQRKSGRHQHDSNEANERRIDNNTNNNNSVNNGNDNGNTSGRTQNSRGTDNLVLENSSRNNTISNERSSISNVGAGHDNINASQGDINGNVTTGIMNSQSRGISQLNSGNDLSSNINDNNNNNSNNNSSNININNPNNSNSNNNNHNTAMNTAVSSSSNNSSSKNSGSTSSQSHMGLMSSVSSTSNDSSSSGEMMMKARMESDIRQNKEQDQNQNENVHVKKDPNDLKGIRPIRKKWKDYEDIAFVKTILENAELLTYVEYFKPMKNFWIRIAQILNEKYGYVRNFRQCHDRFKVLYAKALRLDDSLSSDHNHANSTSSMGNSTFSFLNDASTSGTPQRLGTSITDALSRQTPQNISQSIPPMSGNNLNQNTNLFTSNIASAPNYYGSVYDHKARYHQDDGLRSLPLPLKHLLIKLRKTITFYNGNIIFKKATEIKDNNQINLNINRIPDYDGESKTDTPNTNNSKIAKGNSGKSNYLSPTIGDEPNEMPDQRTSSLGDLQLQNSSSSSGNTGATPANYNFNGSNPTPSQFNMGLPNLLQQNPNPMGYAPVSNGSQLQFSSTSSSNTTGSQSQVSSFYPPQFGYSANANSNINVQTKIPNQIPLATNTQVAMPPFPQQSQKMPIFGENNRAGNDNQLQTTKPPADNEKSNMDNMYQSMYTVISTLREQIDQLRNQISDLNSRYEEQSKMLSTLYAIIQQPLMPPSSETSSSSSTSFSSTFLDQQLQNSQNNQNNMMFSNQQQNSNPNMGTNNQQTSKRQPAQQNQQGSELPLPKQSINTNTSPQQYNQPTSIQQPHYQMTQNKHQSGRKLPNLPQPKLPQSLPQLGNSTVLPQPQNFNDKP</sequence>
<proteinExistence type="predicted"/>
<name>A0A0W0C9P4_CANGB</name>
<feature type="compositionally biased region" description="Low complexity" evidence="2">
    <location>
        <begin position="196"/>
        <end position="236"/>
    </location>
</feature>
<reference evidence="3 4" key="1">
    <citation type="submission" date="2015-10" db="EMBL/GenBank/DDBJ databases">
        <title>Draft genomes sequences of Candida glabrata isolates 1A, 1B, 2A, 2B, 3A and 3B.</title>
        <authorList>
            <person name="Haavelsrud O.E."/>
            <person name="Gaustad P."/>
        </authorList>
    </citation>
    <scope>NUCLEOTIDE SEQUENCE [LARGE SCALE GENOMIC DNA]</scope>
    <source>
        <strain evidence="3">910700640</strain>
    </source>
</reference>
<feature type="compositionally biased region" description="Low complexity" evidence="2">
    <location>
        <begin position="823"/>
        <end position="837"/>
    </location>
</feature>
<dbReference type="VEuPathDB" id="FungiDB:GWK60_G08305"/>
<feature type="compositionally biased region" description="Basic and acidic residues" evidence="2">
    <location>
        <begin position="285"/>
        <end position="300"/>
    </location>
</feature>